<feature type="compositionally biased region" description="Low complexity" evidence="1">
    <location>
        <begin position="70"/>
        <end position="82"/>
    </location>
</feature>
<dbReference type="EMBL" id="JACHVA010000063">
    <property type="protein sequence ID" value="MBC2601648.1"/>
    <property type="molecule type" value="Genomic_DNA"/>
</dbReference>
<dbReference type="AlphaFoldDB" id="A0A7X1AZ67"/>
<keyword evidence="3" id="KW-1185">Reference proteome</keyword>
<proteinExistence type="predicted"/>
<protein>
    <submittedName>
        <fullName evidence="2">Uncharacterized protein</fullName>
    </submittedName>
</protein>
<evidence type="ECO:0000256" key="1">
    <source>
        <dbReference type="SAM" id="MobiDB-lite"/>
    </source>
</evidence>
<accession>A0A7X1AZ67</accession>
<name>A0A7X1AZ67_9BACT</name>
<organism evidence="2 3">
    <name type="scientific">Puniceicoccus vermicola</name>
    <dbReference type="NCBI Taxonomy" id="388746"/>
    <lineage>
        <taxon>Bacteria</taxon>
        <taxon>Pseudomonadati</taxon>
        <taxon>Verrucomicrobiota</taxon>
        <taxon>Opitutia</taxon>
        <taxon>Puniceicoccales</taxon>
        <taxon>Puniceicoccaceae</taxon>
        <taxon>Puniceicoccus</taxon>
    </lineage>
</organism>
<reference evidence="2 3" key="1">
    <citation type="submission" date="2020-07" db="EMBL/GenBank/DDBJ databases">
        <authorList>
            <person name="Feng X."/>
        </authorList>
    </citation>
    <scope>NUCLEOTIDE SEQUENCE [LARGE SCALE GENOMIC DNA]</scope>
    <source>
        <strain evidence="2 3">JCM14086</strain>
    </source>
</reference>
<gene>
    <name evidence="2" type="ORF">H5P30_07640</name>
</gene>
<dbReference type="Proteomes" id="UP000525652">
    <property type="component" value="Unassembled WGS sequence"/>
</dbReference>
<evidence type="ECO:0000313" key="2">
    <source>
        <dbReference type="EMBL" id="MBC2601648.1"/>
    </source>
</evidence>
<comment type="caution">
    <text evidence="2">The sequence shown here is derived from an EMBL/GenBank/DDBJ whole genome shotgun (WGS) entry which is preliminary data.</text>
</comment>
<feature type="region of interest" description="Disordered" evidence="1">
    <location>
        <begin position="55"/>
        <end position="82"/>
    </location>
</feature>
<evidence type="ECO:0000313" key="3">
    <source>
        <dbReference type="Proteomes" id="UP000525652"/>
    </source>
</evidence>
<sequence length="82" mass="9308">MQQNNLFLPGFHHAFGRSPKSGLKKLEAARDSIMESLPGQLPRIFGEVLPVESIPKRPPDRSGIRPRFRPPITRRWPALSPK</sequence>